<dbReference type="EMBL" id="BART01027304">
    <property type="protein sequence ID" value="GAG91662.1"/>
    <property type="molecule type" value="Genomic_DNA"/>
</dbReference>
<dbReference type="SUPFAM" id="SSF52518">
    <property type="entry name" value="Thiamin diphosphate-binding fold (THDP-binding)"/>
    <property type="match status" value="1"/>
</dbReference>
<dbReference type="GO" id="GO:0016491">
    <property type="term" value="F:oxidoreductase activity"/>
    <property type="evidence" value="ECO:0007669"/>
    <property type="project" value="UniProtKB-KW"/>
</dbReference>
<organism evidence="2">
    <name type="scientific">marine sediment metagenome</name>
    <dbReference type="NCBI Taxonomy" id="412755"/>
    <lineage>
        <taxon>unclassified sequences</taxon>
        <taxon>metagenomes</taxon>
        <taxon>ecological metagenomes</taxon>
    </lineage>
</organism>
<protein>
    <recommendedName>
        <fullName evidence="3">Pyruvate flavodoxin/ferredoxin oxidoreductase pyrimidine binding domain-containing protein</fullName>
    </recommendedName>
</protein>
<comment type="caution">
    <text evidence="2">The sequence shown here is derived from an EMBL/GenBank/DDBJ whole genome shotgun (WGS) entry which is preliminary data.</text>
</comment>
<keyword evidence="1" id="KW-0560">Oxidoreductase</keyword>
<evidence type="ECO:0000256" key="1">
    <source>
        <dbReference type="ARBA" id="ARBA00023002"/>
    </source>
</evidence>
<dbReference type="InterPro" id="IPR002880">
    <property type="entry name" value="Pyrv_Fd/Flavodoxin_OxRdtase_N"/>
</dbReference>
<dbReference type="InterPro" id="IPR029061">
    <property type="entry name" value="THDP-binding"/>
</dbReference>
<name>X1CEY8_9ZZZZ</name>
<feature type="non-terminal residue" evidence="2">
    <location>
        <position position="1"/>
    </location>
</feature>
<evidence type="ECO:0008006" key="3">
    <source>
        <dbReference type="Google" id="ProtNLM"/>
    </source>
</evidence>
<reference evidence="2" key="1">
    <citation type="journal article" date="2014" name="Front. Microbiol.">
        <title>High frequency of phylogenetically diverse reductive dehalogenase-homologous genes in deep subseafloor sedimentary metagenomes.</title>
        <authorList>
            <person name="Kawai M."/>
            <person name="Futagami T."/>
            <person name="Toyoda A."/>
            <person name="Takaki Y."/>
            <person name="Nishi S."/>
            <person name="Hori S."/>
            <person name="Arai W."/>
            <person name="Tsubouchi T."/>
            <person name="Morono Y."/>
            <person name="Uchiyama I."/>
            <person name="Ito T."/>
            <person name="Fujiyama A."/>
            <person name="Inagaki F."/>
            <person name="Takami H."/>
        </authorList>
    </citation>
    <scope>NUCLEOTIDE SEQUENCE</scope>
    <source>
        <strain evidence="2">Expedition CK06-06</strain>
    </source>
</reference>
<dbReference type="CDD" id="cd07034">
    <property type="entry name" value="TPP_PYR_PFOR_IOR-alpha_like"/>
    <property type="match status" value="1"/>
</dbReference>
<dbReference type="Gene3D" id="3.40.50.970">
    <property type="match status" value="1"/>
</dbReference>
<evidence type="ECO:0000313" key="2">
    <source>
        <dbReference type="EMBL" id="GAG91662.1"/>
    </source>
</evidence>
<dbReference type="AlphaFoldDB" id="X1CEY8"/>
<sequence>AVGFQVALGASMCNARSFACMKHVGLNVAADAFMTATYAGAHGGFVVLSADDPNCYSSQNEQDNRYYGLHSLCPIFEAINIQEAKDVIKYAFDFSEEFQSLVMMRC</sequence>
<gene>
    <name evidence="2" type="ORF">S01H4_48431</name>
</gene>
<accession>X1CEY8</accession>
<proteinExistence type="predicted"/>